<comment type="catalytic activity">
    <reaction evidence="12">
        <text>5-phospho-beta-D-ribosylamine + glycine + ATP = N(1)-(5-phospho-beta-D-ribosyl)glycinamide + ADP + phosphate + H(+)</text>
        <dbReference type="Rhea" id="RHEA:17453"/>
        <dbReference type="ChEBI" id="CHEBI:15378"/>
        <dbReference type="ChEBI" id="CHEBI:30616"/>
        <dbReference type="ChEBI" id="CHEBI:43474"/>
        <dbReference type="ChEBI" id="CHEBI:57305"/>
        <dbReference type="ChEBI" id="CHEBI:58681"/>
        <dbReference type="ChEBI" id="CHEBI:143788"/>
        <dbReference type="ChEBI" id="CHEBI:456216"/>
        <dbReference type="EC" id="6.3.4.13"/>
    </reaction>
</comment>
<dbReference type="SMART" id="SM01209">
    <property type="entry name" value="GARS_A"/>
    <property type="match status" value="1"/>
</dbReference>
<dbReference type="InterPro" id="IPR000115">
    <property type="entry name" value="PRibGlycinamide_synth"/>
</dbReference>
<dbReference type="AlphaFoldDB" id="A0A368E2M5"/>
<proteinExistence type="inferred from homology"/>
<dbReference type="SUPFAM" id="SSF52440">
    <property type="entry name" value="PreATP-grasp domain"/>
    <property type="match status" value="1"/>
</dbReference>
<dbReference type="PROSITE" id="PS00184">
    <property type="entry name" value="GARS"/>
    <property type="match status" value="1"/>
</dbReference>
<evidence type="ECO:0000256" key="3">
    <source>
        <dbReference type="ARBA" id="ARBA00005174"/>
    </source>
</evidence>
<keyword evidence="6 13" id="KW-0547">Nucleotide-binding</keyword>
<dbReference type="Pfam" id="PF01071">
    <property type="entry name" value="GARS_A"/>
    <property type="match status" value="1"/>
</dbReference>
<keyword evidence="5 12" id="KW-0436">Ligase</keyword>
<dbReference type="HAMAP" id="MF_00138">
    <property type="entry name" value="GARS"/>
    <property type="match status" value="1"/>
</dbReference>
<dbReference type="InterPro" id="IPR020561">
    <property type="entry name" value="PRibGlycinamid_synth_ATP-grasp"/>
</dbReference>
<dbReference type="InterPro" id="IPR013815">
    <property type="entry name" value="ATP_grasp_subdomain_1"/>
</dbReference>
<dbReference type="GO" id="GO:0006189">
    <property type="term" value="P:'de novo' IMP biosynthetic process"/>
    <property type="evidence" value="ECO:0007669"/>
    <property type="project" value="UniProtKB-UniRule"/>
</dbReference>
<evidence type="ECO:0000256" key="6">
    <source>
        <dbReference type="ARBA" id="ARBA00022741"/>
    </source>
</evidence>
<comment type="caution">
    <text evidence="15">The sequence shown here is derived from an EMBL/GenBank/DDBJ whole genome shotgun (WGS) entry which is preliminary data.</text>
</comment>
<dbReference type="InterPro" id="IPR020559">
    <property type="entry name" value="PRibGlycinamide_synth_CS"/>
</dbReference>
<evidence type="ECO:0000313" key="15">
    <source>
        <dbReference type="EMBL" id="RCL77786.1"/>
    </source>
</evidence>
<evidence type="ECO:0000256" key="4">
    <source>
        <dbReference type="ARBA" id="ARBA00013255"/>
    </source>
</evidence>
<evidence type="ECO:0000256" key="9">
    <source>
        <dbReference type="ARBA" id="ARBA00038345"/>
    </source>
</evidence>
<reference evidence="15 16" key="1">
    <citation type="journal article" date="2018" name="Microbiome">
        <title>Fine metagenomic profile of the Mediterranean stratified and mixed water columns revealed by assembly and recruitment.</title>
        <authorList>
            <person name="Haro-Moreno J.M."/>
            <person name="Lopez-Perez M."/>
            <person name="De La Torre J.R."/>
            <person name="Picazo A."/>
            <person name="Camacho A."/>
            <person name="Rodriguez-Valera F."/>
        </authorList>
    </citation>
    <scope>NUCLEOTIDE SEQUENCE [LARGE SCALE GENOMIC DNA]</scope>
    <source>
        <strain evidence="15">MED-G55</strain>
    </source>
</reference>
<comment type="cofactor">
    <cofactor evidence="2">
        <name>Mg(2+)</name>
        <dbReference type="ChEBI" id="CHEBI:18420"/>
    </cofactor>
</comment>
<dbReference type="PANTHER" id="PTHR43472:SF1">
    <property type="entry name" value="PHOSPHORIBOSYLAMINE--GLYCINE LIGASE, CHLOROPLASTIC"/>
    <property type="match status" value="1"/>
</dbReference>
<dbReference type="PROSITE" id="PS50975">
    <property type="entry name" value="ATP_GRASP"/>
    <property type="match status" value="1"/>
</dbReference>
<dbReference type="PANTHER" id="PTHR43472">
    <property type="entry name" value="PHOSPHORIBOSYLAMINE--GLYCINE LIGASE"/>
    <property type="match status" value="1"/>
</dbReference>
<evidence type="ECO:0000256" key="5">
    <source>
        <dbReference type="ARBA" id="ARBA00022598"/>
    </source>
</evidence>
<evidence type="ECO:0000313" key="16">
    <source>
        <dbReference type="Proteomes" id="UP000252132"/>
    </source>
</evidence>
<gene>
    <name evidence="12" type="primary">purD</name>
    <name evidence="15" type="ORF">DBW69_02380</name>
</gene>
<dbReference type="GO" id="GO:0005524">
    <property type="term" value="F:ATP binding"/>
    <property type="evidence" value="ECO:0007669"/>
    <property type="project" value="UniProtKB-UniRule"/>
</dbReference>
<evidence type="ECO:0000256" key="12">
    <source>
        <dbReference type="HAMAP-Rule" id="MF_00138"/>
    </source>
</evidence>
<comment type="pathway">
    <text evidence="3 12">Purine metabolism; IMP biosynthesis via de novo pathway; N(1)-(5-phospho-D-ribosyl)glycinamide from 5-phospho-alpha-D-ribose 1-diphosphate: step 2/2.</text>
</comment>
<dbReference type="Pfam" id="PF02843">
    <property type="entry name" value="GARS_C"/>
    <property type="match status" value="1"/>
</dbReference>
<evidence type="ECO:0000256" key="10">
    <source>
        <dbReference type="ARBA" id="ARBA00042242"/>
    </source>
</evidence>
<organism evidence="15 16">
    <name type="scientific">PS1 clade bacterium</name>
    <dbReference type="NCBI Taxonomy" id="2175152"/>
    <lineage>
        <taxon>Bacteria</taxon>
        <taxon>Pseudomonadati</taxon>
        <taxon>Pseudomonadota</taxon>
        <taxon>Alphaproteobacteria</taxon>
        <taxon>PS1 clade</taxon>
    </lineage>
</organism>
<dbReference type="Gene3D" id="3.30.470.20">
    <property type="entry name" value="ATP-grasp fold, B domain"/>
    <property type="match status" value="1"/>
</dbReference>
<dbReference type="NCBIfam" id="TIGR00877">
    <property type="entry name" value="purD"/>
    <property type="match status" value="1"/>
</dbReference>
<evidence type="ECO:0000256" key="1">
    <source>
        <dbReference type="ARBA" id="ARBA00001936"/>
    </source>
</evidence>
<dbReference type="InterPro" id="IPR020562">
    <property type="entry name" value="PRibGlycinamide_synth_N"/>
</dbReference>
<dbReference type="EC" id="6.3.4.13" evidence="4 12"/>
<dbReference type="GO" id="GO:0046872">
    <property type="term" value="F:metal ion binding"/>
    <property type="evidence" value="ECO:0007669"/>
    <property type="project" value="InterPro"/>
</dbReference>
<dbReference type="GO" id="GO:0009113">
    <property type="term" value="P:purine nucleobase biosynthetic process"/>
    <property type="evidence" value="ECO:0007669"/>
    <property type="project" value="InterPro"/>
</dbReference>
<name>A0A368E2M5_9PROT</name>
<dbReference type="Proteomes" id="UP000252132">
    <property type="component" value="Unassembled WGS sequence"/>
</dbReference>
<feature type="domain" description="ATP-grasp" evidence="14">
    <location>
        <begin position="112"/>
        <end position="317"/>
    </location>
</feature>
<dbReference type="Gene3D" id="3.90.600.10">
    <property type="entry name" value="Phosphoribosylglycinamide synthetase, C-terminal domain"/>
    <property type="match status" value="1"/>
</dbReference>
<evidence type="ECO:0000256" key="13">
    <source>
        <dbReference type="PROSITE-ProRule" id="PRU00409"/>
    </source>
</evidence>
<protein>
    <recommendedName>
        <fullName evidence="4 12">Phosphoribosylamine--glycine ligase</fullName>
        <ecNumber evidence="4 12">6.3.4.13</ecNumber>
    </recommendedName>
    <alternativeName>
        <fullName evidence="12">GARS</fullName>
    </alternativeName>
    <alternativeName>
        <fullName evidence="10 12">Glycinamide ribonucleotide synthetase</fullName>
    </alternativeName>
    <alternativeName>
        <fullName evidence="11 12">Phosphoribosylglycinamide synthetase</fullName>
    </alternativeName>
</protein>
<dbReference type="FunFam" id="3.90.600.10:FF:000001">
    <property type="entry name" value="Trifunctional purine biosynthetic protein adenosine-3"/>
    <property type="match status" value="1"/>
</dbReference>
<keyword evidence="8 13" id="KW-0067">ATP-binding</keyword>
<comment type="similarity">
    <text evidence="9 12">Belongs to the GARS family.</text>
</comment>
<evidence type="ECO:0000256" key="2">
    <source>
        <dbReference type="ARBA" id="ARBA00001946"/>
    </source>
</evidence>
<dbReference type="Gene3D" id="3.40.50.20">
    <property type="match status" value="1"/>
</dbReference>
<accession>A0A368E2M5</accession>
<comment type="cofactor">
    <cofactor evidence="1">
        <name>Mn(2+)</name>
        <dbReference type="ChEBI" id="CHEBI:29035"/>
    </cofactor>
</comment>
<dbReference type="InterPro" id="IPR016185">
    <property type="entry name" value="PreATP-grasp_dom_sf"/>
</dbReference>
<keyword evidence="7 12" id="KW-0658">Purine biosynthesis</keyword>
<dbReference type="SMART" id="SM01210">
    <property type="entry name" value="GARS_C"/>
    <property type="match status" value="1"/>
</dbReference>
<dbReference type="GO" id="GO:0004637">
    <property type="term" value="F:phosphoribosylamine-glycine ligase activity"/>
    <property type="evidence" value="ECO:0007669"/>
    <property type="project" value="UniProtKB-UniRule"/>
</dbReference>
<dbReference type="InterPro" id="IPR037123">
    <property type="entry name" value="PRibGlycinamide_synth_C_sf"/>
</dbReference>
<evidence type="ECO:0000259" key="14">
    <source>
        <dbReference type="PROSITE" id="PS50975"/>
    </source>
</evidence>
<dbReference type="EMBL" id="QOQF01000005">
    <property type="protein sequence ID" value="RCL77786.1"/>
    <property type="molecule type" value="Genomic_DNA"/>
</dbReference>
<sequence>MKEKSLKILVLGSGGREHALCWKIAQSPLLEKLYCAPGNGGIESVADCVALDIESPDAVLKFAKEQVIDLVVIGPEGPLVAGLADALMAENIAAFGPVAAAAQLEGSKGFTKDICAAYDIPTAAYGRFKSAADAHAYLDTHPAPIVVKADGLAAGKGVIIAETDDQARAAVNDIFDGAFGQAGAELVIEEFMTGEEASCFVLTDGVNALPLATAQDHKRVGEGDTGLNTGGMGAYSPAKIVTPALLEDTMKRIIQPTLTAMGDKGSPYRGVLYAGLMLTEDGPKLVEYNARFGDPECQVLMLRLKSDLVPALMATATGDISDLDLEWHDEDAMTVVMAAKGYPGSYSKGTQIEGLDAAGADSDTQIFHAGTKSEDGKTLAVGGRVLNVTSKGQDLRAAKDKAYAALEKVDWEEGFYRRDIGWRALSEI</sequence>
<dbReference type="InterPro" id="IPR020560">
    <property type="entry name" value="PRibGlycinamide_synth_C-dom"/>
</dbReference>
<dbReference type="Gene3D" id="3.30.1490.20">
    <property type="entry name" value="ATP-grasp fold, A domain"/>
    <property type="match status" value="1"/>
</dbReference>
<evidence type="ECO:0000256" key="8">
    <source>
        <dbReference type="ARBA" id="ARBA00022840"/>
    </source>
</evidence>
<dbReference type="InterPro" id="IPR011761">
    <property type="entry name" value="ATP-grasp"/>
</dbReference>
<evidence type="ECO:0000256" key="11">
    <source>
        <dbReference type="ARBA" id="ARBA00042864"/>
    </source>
</evidence>
<dbReference type="InterPro" id="IPR011054">
    <property type="entry name" value="Rudment_hybrid_motif"/>
</dbReference>
<dbReference type="SUPFAM" id="SSF51246">
    <property type="entry name" value="Rudiment single hybrid motif"/>
    <property type="match status" value="1"/>
</dbReference>
<dbReference type="UniPathway" id="UPA00074">
    <property type="reaction ID" value="UER00125"/>
</dbReference>
<dbReference type="SUPFAM" id="SSF56059">
    <property type="entry name" value="Glutathione synthetase ATP-binding domain-like"/>
    <property type="match status" value="1"/>
</dbReference>
<dbReference type="Pfam" id="PF02844">
    <property type="entry name" value="GARS_N"/>
    <property type="match status" value="1"/>
</dbReference>
<evidence type="ECO:0000256" key="7">
    <source>
        <dbReference type="ARBA" id="ARBA00022755"/>
    </source>
</evidence>